<dbReference type="InterPro" id="IPR003737">
    <property type="entry name" value="GlcNAc_PI_deacetylase-related"/>
</dbReference>
<dbReference type="InterPro" id="IPR024078">
    <property type="entry name" value="LmbE-like_dom_sf"/>
</dbReference>
<organism evidence="2 3">
    <name type="scientific">Micromonospora pattaloongensis</name>
    <dbReference type="NCBI Taxonomy" id="405436"/>
    <lineage>
        <taxon>Bacteria</taxon>
        <taxon>Bacillati</taxon>
        <taxon>Actinomycetota</taxon>
        <taxon>Actinomycetes</taxon>
        <taxon>Micromonosporales</taxon>
        <taxon>Micromonosporaceae</taxon>
        <taxon>Micromonospora</taxon>
    </lineage>
</organism>
<dbReference type="Pfam" id="PF02585">
    <property type="entry name" value="PIG-L"/>
    <property type="match status" value="1"/>
</dbReference>
<sequence>MSTTPSVLVISAHAADFVWRAGGAIALSAQRGAPVHVVCLSFGERGESQGLWKQEGMTLEGVKQARREESSAAAEVLGASIEFLDLGDYPLRVDDAAQERIVGIMRERLPDVILTHVANDPYNRDHNLAHETTLLTRMVAQAHGHDPGAKPLGAAQVLQFEPHQPEVCGFVPELLLDITPVFDLKTRAMRCMAGGQGHLVDYYTELGVRRGVQARRNGAPSSVIHAEAYKRTFPTVGEELR</sequence>
<evidence type="ECO:0000313" key="3">
    <source>
        <dbReference type="Proteomes" id="UP000242415"/>
    </source>
</evidence>
<dbReference type="Gene3D" id="3.40.50.10320">
    <property type="entry name" value="LmbE-like"/>
    <property type="match status" value="1"/>
</dbReference>
<dbReference type="PANTHER" id="PTHR12993">
    <property type="entry name" value="N-ACETYLGLUCOSAMINYL-PHOSPHATIDYLINOSITOL DE-N-ACETYLASE-RELATED"/>
    <property type="match status" value="1"/>
</dbReference>
<evidence type="ECO:0000313" key="2">
    <source>
        <dbReference type="EMBL" id="SDZ28028.1"/>
    </source>
</evidence>
<dbReference type="EMBL" id="FNPH01000009">
    <property type="protein sequence ID" value="SDZ28028.1"/>
    <property type="molecule type" value="Genomic_DNA"/>
</dbReference>
<dbReference type="AlphaFoldDB" id="A0A1H3RRZ8"/>
<keyword evidence="1" id="KW-0862">Zinc</keyword>
<dbReference type="OrthoDB" id="7253851at2"/>
<dbReference type="GO" id="GO:0016811">
    <property type="term" value="F:hydrolase activity, acting on carbon-nitrogen (but not peptide) bonds, in linear amides"/>
    <property type="evidence" value="ECO:0007669"/>
    <property type="project" value="TreeGrafter"/>
</dbReference>
<dbReference type="GO" id="GO:0016137">
    <property type="term" value="P:glycoside metabolic process"/>
    <property type="evidence" value="ECO:0007669"/>
    <property type="project" value="UniProtKB-ARBA"/>
</dbReference>
<accession>A0A1H3RRZ8</accession>
<dbReference type="RefSeq" id="WP_091559930.1">
    <property type="nucleotide sequence ID" value="NZ_FNPH01000009.1"/>
</dbReference>
<reference evidence="3" key="1">
    <citation type="submission" date="2016-10" db="EMBL/GenBank/DDBJ databases">
        <authorList>
            <person name="Varghese N."/>
            <person name="Submissions S."/>
        </authorList>
    </citation>
    <scope>NUCLEOTIDE SEQUENCE [LARGE SCALE GENOMIC DNA]</scope>
    <source>
        <strain evidence="3">DSM 45245</strain>
    </source>
</reference>
<keyword evidence="3" id="KW-1185">Reference proteome</keyword>
<evidence type="ECO:0000256" key="1">
    <source>
        <dbReference type="ARBA" id="ARBA00022833"/>
    </source>
</evidence>
<gene>
    <name evidence="2" type="ORF">SAMN05444365_10911</name>
</gene>
<dbReference type="PANTHER" id="PTHR12993:SF29">
    <property type="entry name" value="BLR3841 PROTEIN"/>
    <property type="match status" value="1"/>
</dbReference>
<dbReference type="STRING" id="405436.SAMN05444365_10911"/>
<proteinExistence type="predicted"/>
<name>A0A1H3RRZ8_9ACTN</name>
<protein>
    <submittedName>
        <fullName evidence="2">4-oxalomesaconate hydratase</fullName>
    </submittedName>
</protein>
<dbReference type="SUPFAM" id="SSF102588">
    <property type="entry name" value="LmbE-like"/>
    <property type="match status" value="1"/>
</dbReference>
<dbReference type="Proteomes" id="UP000242415">
    <property type="component" value="Unassembled WGS sequence"/>
</dbReference>